<comment type="pathway">
    <text evidence="1 9">Porphyrin-containing compound metabolism; protoporphyrin-IX biosynthesis; coproporphyrinogen-III from 5-aminolevulinate: step 3/4.</text>
</comment>
<protein>
    <recommendedName>
        <fullName evidence="7 9">Uroporphyrinogen-III synthase</fullName>
        <ecNumber evidence="3 9">4.2.1.75</ecNumber>
    </recommendedName>
</protein>
<dbReference type="EC" id="4.2.1.75" evidence="3 9"/>
<dbReference type="Proteomes" id="UP001501727">
    <property type="component" value="Unassembled WGS sequence"/>
</dbReference>
<evidence type="ECO:0000256" key="2">
    <source>
        <dbReference type="ARBA" id="ARBA00008133"/>
    </source>
</evidence>
<evidence type="ECO:0000256" key="7">
    <source>
        <dbReference type="ARBA" id="ARBA00040167"/>
    </source>
</evidence>
<dbReference type="InterPro" id="IPR036108">
    <property type="entry name" value="4pyrrol_syn_uPrphyn_synt_sf"/>
</dbReference>
<keyword evidence="5 9" id="KW-0627">Porphyrin biosynthesis</keyword>
<gene>
    <name evidence="11" type="ORF">GCM10022229_00740</name>
</gene>
<keyword evidence="12" id="KW-1185">Reference proteome</keyword>
<comment type="catalytic activity">
    <reaction evidence="8 9">
        <text>hydroxymethylbilane = uroporphyrinogen III + H2O</text>
        <dbReference type="Rhea" id="RHEA:18965"/>
        <dbReference type="ChEBI" id="CHEBI:15377"/>
        <dbReference type="ChEBI" id="CHEBI:57308"/>
        <dbReference type="ChEBI" id="CHEBI:57845"/>
        <dbReference type="EC" id="4.2.1.75"/>
    </reaction>
</comment>
<dbReference type="InterPro" id="IPR039793">
    <property type="entry name" value="UROS/Hem4"/>
</dbReference>
<dbReference type="PANTHER" id="PTHR38042">
    <property type="entry name" value="UROPORPHYRINOGEN-III SYNTHASE, CHLOROPLASTIC"/>
    <property type="match status" value="1"/>
</dbReference>
<evidence type="ECO:0000256" key="6">
    <source>
        <dbReference type="ARBA" id="ARBA00037589"/>
    </source>
</evidence>
<dbReference type="RefSeq" id="WP_344757938.1">
    <property type="nucleotide sequence ID" value="NZ_BAAAZU010000001.1"/>
</dbReference>
<evidence type="ECO:0000256" key="8">
    <source>
        <dbReference type="ARBA" id="ARBA00048617"/>
    </source>
</evidence>
<evidence type="ECO:0000256" key="4">
    <source>
        <dbReference type="ARBA" id="ARBA00023239"/>
    </source>
</evidence>
<name>A0ABP7M1G6_9GAMM</name>
<evidence type="ECO:0000256" key="9">
    <source>
        <dbReference type="RuleBase" id="RU366031"/>
    </source>
</evidence>
<proteinExistence type="inferred from homology"/>
<dbReference type="EMBL" id="BAAAZU010000001">
    <property type="protein sequence ID" value="GAA3912001.1"/>
    <property type="molecule type" value="Genomic_DNA"/>
</dbReference>
<dbReference type="Pfam" id="PF02602">
    <property type="entry name" value="HEM4"/>
    <property type="match status" value="1"/>
</dbReference>
<comment type="similarity">
    <text evidence="2 9">Belongs to the uroporphyrinogen-III synthase family.</text>
</comment>
<organism evidence="11 12">
    <name type="scientific">Luteimonas lutimaris</name>
    <dbReference type="NCBI Taxonomy" id="698645"/>
    <lineage>
        <taxon>Bacteria</taxon>
        <taxon>Pseudomonadati</taxon>
        <taxon>Pseudomonadota</taxon>
        <taxon>Gammaproteobacteria</taxon>
        <taxon>Lysobacterales</taxon>
        <taxon>Lysobacteraceae</taxon>
        <taxon>Luteimonas</taxon>
    </lineage>
</organism>
<dbReference type="CDD" id="cd06578">
    <property type="entry name" value="HemD"/>
    <property type="match status" value="1"/>
</dbReference>
<comment type="function">
    <text evidence="6 9">Catalyzes cyclization of the linear tetrapyrrole, hydroxymethylbilane, to the macrocyclic uroporphyrinogen III.</text>
</comment>
<evidence type="ECO:0000313" key="11">
    <source>
        <dbReference type="EMBL" id="GAA3912001.1"/>
    </source>
</evidence>
<comment type="caution">
    <text evidence="11">The sequence shown here is derived from an EMBL/GenBank/DDBJ whole genome shotgun (WGS) entry which is preliminary data.</text>
</comment>
<dbReference type="SUPFAM" id="SSF69618">
    <property type="entry name" value="HemD-like"/>
    <property type="match status" value="1"/>
</dbReference>
<evidence type="ECO:0000259" key="10">
    <source>
        <dbReference type="Pfam" id="PF02602"/>
    </source>
</evidence>
<sequence length="263" mass="27705">MRDRPTTSTALGGCYVISLRPVGGHATVRRMAAALGARTLALSPWKLVARDDRDTRARLRAALAADCVLATSPAAVRAAHALQPLRRRRGQAWLAVGAGTAAALRRAGVDDVAAPARMDSEGLLALPELQGLRGRRVGMLTAPGGRGRIAPALRRRGAQVLRADVYERVPVPPAPRALAALRALRAPAWLLLSSGEALARVLDALPEDALAVLRRARVVAASERLAGLARGHGWDDIVVAASARPCDLLDAAAHAVPTARKRR</sequence>
<dbReference type="InterPro" id="IPR003754">
    <property type="entry name" value="4pyrrol_synth_uPrphyn_synth"/>
</dbReference>
<accession>A0ABP7M1G6</accession>
<dbReference type="Gene3D" id="3.40.50.10090">
    <property type="match status" value="2"/>
</dbReference>
<reference evidence="12" key="1">
    <citation type="journal article" date="2019" name="Int. J. Syst. Evol. Microbiol.">
        <title>The Global Catalogue of Microorganisms (GCM) 10K type strain sequencing project: providing services to taxonomists for standard genome sequencing and annotation.</title>
        <authorList>
            <consortium name="The Broad Institute Genomics Platform"/>
            <consortium name="The Broad Institute Genome Sequencing Center for Infectious Disease"/>
            <person name="Wu L."/>
            <person name="Ma J."/>
        </authorList>
    </citation>
    <scope>NUCLEOTIDE SEQUENCE [LARGE SCALE GENOMIC DNA]</scope>
    <source>
        <strain evidence="12">JCM 16916</strain>
    </source>
</reference>
<dbReference type="PANTHER" id="PTHR38042:SF1">
    <property type="entry name" value="UROPORPHYRINOGEN-III SYNTHASE, CHLOROPLASTIC"/>
    <property type="match status" value="1"/>
</dbReference>
<feature type="domain" description="Tetrapyrrole biosynthesis uroporphyrinogen III synthase" evidence="10">
    <location>
        <begin position="33"/>
        <end position="248"/>
    </location>
</feature>
<evidence type="ECO:0000313" key="12">
    <source>
        <dbReference type="Proteomes" id="UP001501727"/>
    </source>
</evidence>
<keyword evidence="4 9" id="KW-0456">Lyase</keyword>
<evidence type="ECO:0000256" key="1">
    <source>
        <dbReference type="ARBA" id="ARBA00004772"/>
    </source>
</evidence>
<evidence type="ECO:0000256" key="5">
    <source>
        <dbReference type="ARBA" id="ARBA00023244"/>
    </source>
</evidence>
<evidence type="ECO:0000256" key="3">
    <source>
        <dbReference type="ARBA" id="ARBA00013109"/>
    </source>
</evidence>